<dbReference type="VEuPathDB" id="VectorBase:GPAI014131"/>
<evidence type="ECO:0000313" key="1">
    <source>
        <dbReference type="EnsemblMetazoa" id="GPAI014131-PA"/>
    </source>
</evidence>
<protein>
    <submittedName>
        <fullName evidence="1">Uncharacterized protein</fullName>
    </submittedName>
</protein>
<organism evidence="1 2">
    <name type="scientific">Glossina pallidipes</name>
    <name type="common">Tsetse fly</name>
    <dbReference type="NCBI Taxonomy" id="7398"/>
    <lineage>
        <taxon>Eukaryota</taxon>
        <taxon>Metazoa</taxon>
        <taxon>Ecdysozoa</taxon>
        <taxon>Arthropoda</taxon>
        <taxon>Hexapoda</taxon>
        <taxon>Insecta</taxon>
        <taxon>Pterygota</taxon>
        <taxon>Neoptera</taxon>
        <taxon>Endopterygota</taxon>
        <taxon>Diptera</taxon>
        <taxon>Brachycera</taxon>
        <taxon>Muscomorpha</taxon>
        <taxon>Hippoboscoidea</taxon>
        <taxon>Glossinidae</taxon>
        <taxon>Glossina</taxon>
    </lineage>
</organism>
<sequence length="158" mass="18424">MDTVNLLLSFSHLAYMRIKEHEAKCGEDDDDEAQEKYMAFKRLALIEMIHNYCVRITKLFSLLLKNAKNKAFCFLPNQLENLKLNDFRKLTELKKKKALPLVVVQSFILFCCFYTIPNNIAFVYVDVVPVLECSASLHLKLLSNYRQNNTRQAQNARN</sequence>
<name>A0A1A9ZGR0_GLOPL</name>
<dbReference type="AlphaFoldDB" id="A0A1A9ZGR0"/>
<reference evidence="1" key="2">
    <citation type="submission" date="2020-05" db="UniProtKB">
        <authorList>
            <consortium name="EnsemblMetazoa"/>
        </authorList>
    </citation>
    <scope>IDENTIFICATION</scope>
    <source>
        <strain evidence="1">IAEA</strain>
    </source>
</reference>
<proteinExistence type="predicted"/>
<accession>A0A1A9ZGR0</accession>
<evidence type="ECO:0000313" key="2">
    <source>
        <dbReference type="Proteomes" id="UP000092445"/>
    </source>
</evidence>
<keyword evidence="2" id="KW-1185">Reference proteome</keyword>
<reference evidence="2" key="1">
    <citation type="submission" date="2014-03" db="EMBL/GenBank/DDBJ databases">
        <authorList>
            <person name="Aksoy S."/>
            <person name="Warren W."/>
            <person name="Wilson R.K."/>
        </authorList>
    </citation>
    <scope>NUCLEOTIDE SEQUENCE [LARGE SCALE GENOMIC DNA]</scope>
    <source>
        <strain evidence="2">IAEA</strain>
    </source>
</reference>
<dbReference type="Proteomes" id="UP000092445">
    <property type="component" value="Unassembled WGS sequence"/>
</dbReference>
<dbReference type="EnsemblMetazoa" id="GPAI014131-RA">
    <property type="protein sequence ID" value="GPAI014131-PA"/>
    <property type="gene ID" value="GPAI014131"/>
</dbReference>